<dbReference type="AlphaFoldDB" id="A0A0D2ML68"/>
<dbReference type="OrthoDB" id="550395at2759"/>
<name>A0A0D2ML68_9CHLO</name>
<dbReference type="KEGG" id="mng:MNEG_4330"/>
<accession>A0A0D2ML68</accession>
<sequence length="504" mass="52189">MSAPRPSSLVQDEAYPNISFLKRQLERRYCLARGPTLLERAEVFLTIFRRAARLAFALLRLWARALHYVSSLLSIVSGALSFTVVPAIVLSVLSAAAQIVALSLTSFAEFVEPVIMQALAWGEAGTSQVGAVADVGGTVGPRRLPPRTVEGLSPLLEGQIEACTPILNRPEIPRLSDQPLLVKAYDLGLVDAAGDVDRRAVWRLLERGGRGVFKPDGFFGYASSSHRRAAVVLLARALAWQRVNAVVRGGEALRFVVITGTPKGGKATLFARLTKGPASESKAGTAAAGDGGAKRGPAAVDVRPLADPGLRGAQAVVFPGLRSKDESTAALAQGLATALAGMCCCMVFVAHPEADPSDPSSLAPLAHALAARRGALLCVNGPRRAAAPFGAGAGAAMVARWRAAVDGLAAREGLDAGLCSVVLTEVLGRGAGGGGAAAEGQGAAAGATGRGVRGRGSGRGRAQEGVTAAEVEEEEEGEEPEGVHAFGDVEEWVKREAAAFHRMV</sequence>
<evidence type="ECO:0000313" key="3">
    <source>
        <dbReference type="Proteomes" id="UP000054498"/>
    </source>
</evidence>
<proteinExistence type="predicted"/>
<evidence type="ECO:0000256" key="1">
    <source>
        <dbReference type="SAM" id="MobiDB-lite"/>
    </source>
</evidence>
<feature type="region of interest" description="Disordered" evidence="1">
    <location>
        <begin position="434"/>
        <end position="485"/>
    </location>
</feature>
<organism evidence="2 3">
    <name type="scientific">Monoraphidium neglectum</name>
    <dbReference type="NCBI Taxonomy" id="145388"/>
    <lineage>
        <taxon>Eukaryota</taxon>
        <taxon>Viridiplantae</taxon>
        <taxon>Chlorophyta</taxon>
        <taxon>core chlorophytes</taxon>
        <taxon>Chlorophyceae</taxon>
        <taxon>CS clade</taxon>
        <taxon>Sphaeropleales</taxon>
        <taxon>Selenastraceae</taxon>
        <taxon>Monoraphidium</taxon>
    </lineage>
</organism>
<dbReference type="RefSeq" id="XP_013902649.1">
    <property type="nucleotide sequence ID" value="XM_014047195.1"/>
</dbReference>
<reference evidence="2 3" key="1">
    <citation type="journal article" date="2013" name="BMC Genomics">
        <title>Reconstruction of the lipid metabolism for the microalga Monoraphidium neglectum from its genome sequence reveals characteristics suitable for biofuel production.</title>
        <authorList>
            <person name="Bogen C."/>
            <person name="Al-Dilaimi A."/>
            <person name="Albersmeier A."/>
            <person name="Wichmann J."/>
            <person name="Grundmann M."/>
            <person name="Rupp O."/>
            <person name="Lauersen K.J."/>
            <person name="Blifernez-Klassen O."/>
            <person name="Kalinowski J."/>
            <person name="Goesmann A."/>
            <person name="Mussgnug J.H."/>
            <person name="Kruse O."/>
        </authorList>
    </citation>
    <scope>NUCLEOTIDE SEQUENCE [LARGE SCALE GENOMIC DNA]</scope>
    <source>
        <strain evidence="2 3">SAG 48.87</strain>
    </source>
</reference>
<dbReference type="GeneID" id="25737208"/>
<protein>
    <submittedName>
        <fullName evidence="2">Uncharacterized protein</fullName>
    </submittedName>
</protein>
<evidence type="ECO:0000313" key="2">
    <source>
        <dbReference type="EMBL" id="KIZ03630.1"/>
    </source>
</evidence>
<feature type="compositionally biased region" description="Low complexity" evidence="1">
    <location>
        <begin position="438"/>
        <end position="447"/>
    </location>
</feature>
<gene>
    <name evidence="2" type="ORF">MNEG_4330</name>
</gene>
<dbReference type="EMBL" id="KK100815">
    <property type="protein sequence ID" value="KIZ03630.1"/>
    <property type="molecule type" value="Genomic_DNA"/>
</dbReference>
<dbReference type="Proteomes" id="UP000054498">
    <property type="component" value="Unassembled WGS sequence"/>
</dbReference>
<keyword evidence="3" id="KW-1185">Reference proteome</keyword>
<feature type="compositionally biased region" description="Acidic residues" evidence="1">
    <location>
        <begin position="470"/>
        <end position="480"/>
    </location>
</feature>